<protein>
    <submittedName>
        <fullName evidence="1">Uncharacterized protein</fullName>
    </submittedName>
</protein>
<evidence type="ECO:0000313" key="2">
    <source>
        <dbReference type="Proteomes" id="UP001217476"/>
    </source>
</evidence>
<dbReference type="Proteomes" id="UP001217476">
    <property type="component" value="Chromosome"/>
</dbReference>
<name>A0AAJ5VYU4_9HYPH</name>
<sequence length="42" mass="4489">MMLPIPARDPATGAAMQEWIDAPSSVDAGLNDFRDRLDDAGT</sequence>
<dbReference type="AlphaFoldDB" id="A0AAJ5VYU4"/>
<reference evidence="1" key="1">
    <citation type="submission" date="2023-03" db="EMBL/GenBank/DDBJ databases">
        <title>Andean soil-derived lignocellulolytic bacterial consortium as a source of novel taxa and putative plastic-active enzymes.</title>
        <authorList>
            <person name="Diaz-Garcia L."/>
            <person name="Chuvochina M."/>
            <person name="Feuerriegel G."/>
            <person name="Bunk B."/>
            <person name="Sproer C."/>
            <person name="Streit W.R."/>
            <person name="Rodriguez L.M."/>
            <person name="Overmann J."/>
            <person name="Jimenez D.J."/>
        </authorList>
    </citation>
    <scope>NUCLEOTIDE SEQUENCE</scope>
    <source>
        <strain evidence="1">MAG 4196</strain>
    </source>
</reference>
<organism evidence="1 2">
    <name type="scientific">Candidatus Devosia phytovorans</name>
    <dbReference type="NCBI Taxonomy" id="3121372"/>
    <lineage>
        <taxon>Bacteria</taxon>
        <taxon>Pseudomonadati</taxon>
        <taxon>Pseudomonadota</taxon>
        <taxon>Alphaproteobacteria</taxon>
        <taxon>Hyphomicrobiales</taxon>
        <taxon>Devosiaceae</taxon>
        <taxon>Devosia</taxon>
    </lineage>
</organism>
<gene>
    <name evidence="1" type="ORF">P0Y65_06885</name>
</gene>
<evidence type="ECO:0000313" key="1">
    <source>
        <dbReference type="EMBL" id="WEK05974.1"/>
    </source>
</evidence>
<dbReference type="EMBL" id="CP119312">
    <property type="protein sequence ID" value="WEK05974.1"/>
    <property type="molecule type" value="Genomic_DNA"/>
</dbReference>
<accession>A0AAJ5VYU4</accession>
<proteinExistence type="predicted"/>